<accession>A0AA39XRY0</accession>
<protein>
    <submittedName>
        <fullName evidence="2">Uncharacterized protein</fullName>
    </submittedName>
</protein>
<name>A0AA39XRY0_9PEZI</name>
<proteinExistence type="predicted"/>
<comment type="caution">
    <text evidence="2">The sequence shown here is derived from an EMBL/GenBank/DDBJ whole genome shotgun (WGS) entry which is preliminary data.</text>
</comment>
<organism evidence="2 3">
    <name type="scientific">Cercophora newfieldiana</name>
    <dbReference type="NCBI Taxonomy" id="92897"/>
    <lineage>
        <taxon>Eukaryota</taxon>
        <taxon>Fungi</taxon>
        <taxon>Dikarya</taxon>
        <taxon>Ascomycota</taxon>
        <taxon>Pezizomycotina</taxon>
        <taxon>Sordariomycetes</taxon>
        <taxon>Sordariomycetidae</taxon>
        <taxon>Sordariales</taxon>
        <taxon>Lasiosphaeriaceae</taxon>
        <taxon>Cercophora</taxon>
    </lineage>
</organism>
<dbReference type="AlphaFoldDB" id="A0AA39XRY0"/>
<feature type="transmembrane region" description="Helical" evidence="1">
    <location>
        <begin position="143"/>
        <end position="166"/>
    </location>
</feature>
<evidence type="ECO:0000256" key="1">
    <source>
        <dbReference type="SAM" id="Phobius"/>
    </source>
</evidence>
<dbReference type="EMBL" id="JAULSV010000007">
    <property type="protein sequence ID" value="KAK0639123.1"/>
    <property type="molecule type" value="Genomic_DNA"/>
</dbReference>
<keyword evidence="1" id="KW-0812">Transmembrane</keyword>
<gene>
    <name evidence="2" type="ORF">B0T16DRAFT_237022</name>
</gene>
<dbReference type="Proteomes" id="UP001174936">
    <property type="component" value="Unassembled WGS sequence"/>
</dbReference>
<evidence type="ECO:0000313" key="3">
    <source>
        <dbReference type="Proteomes" id="UP001174936"/>
    </source>
</evidence>
<keyword evidence="3" id="KW-1185">Reference proteome</keyword>
<keyword evidence="1" id="KW-0472">Membrane</keyword>
<keyword evidence="1" id="KW-1133">Transmembrane helix</keyword>
<reference evidence="2" key="1">
    <citation type="submission" date="2023-06" db="EMBL/GenBank/DDBJ databases">
        <title>Genome-scale phylogeny and comparative genomics of the fungal order Sordariales.</title>
        <authorList>
            <consortium name="Lawrence Berkeley National Laboratory"/>
            <person name="Hensen N."/>
            <person name="Bonometti L."/>
            <person name="Westerberg I."/>
            <person name="Brannstrom I.O."/>
            <person name="Guillou S."/>
            <person name="Cros-Aarteil S."/>
            <person name="Calhoun S."/>
            <person name="Haridas S."/>
            <person name="Kuo A."/>
            <person name="Mondo S."/>
            <person name="Pangilinan J."/>
            <person name="Riley R."/>
            <person name="Labutti K."/>
            <person name="Andreopoulos B."/>
            <person name="Lipzen A."/>
            <person name="Chen C."/>
            <person name="Yanf M."/>
            <person name="Daum C."/>
            <person name="Ng V."/>
            <person name="Clum A."/>
            <person name="Steindorff A."/>
            <person name="Ohm R."/>
            <person name="Martin F."/>
            <person name="Silar P."/>
            <person name="Natvig D."/>
            <person name="Lalanne C."/>
            <person name="Gautier V."/>
            <person name="Ament-Velasquez S.L."/>
            <person name="Kruys A."/>
            <person name="Hutchinson M.I."/>
            <person name="Powell A.J."/>
            <person name="Barry K."/>
            <person name="Miller A.N."/>
            <person name="Grigoriev I.V."/>
            <person name="Debuchy R."/>
            <person name="Gladieux P."/>
            <person name="Thoren M.H."/>
            <person name="Johannesson H."/>
        </authorList>
    </citation>
    <scope>NUCLEOTIDE SEQUENCE</scope>
    <source>
        <strain evidence="2">SMH2532-1</strain>
    </source>
</reference>
<sequence>MVLCCPSHYDIHTDLSHALGGHCVSTITAGWITASRTTTVSEKNSTATCRVTTVRAFFSLGETPRMTIQHSDSNLNTVCDGPATAARGILPFQIMWQSKDEDLRGGKQSTTSTMTSTAQGPIQTPEAHVEHGGAPAIHLSAGVVVAIAIGSALVGLLLLAVVVMICKLRKQKIRERKALNAAVNGVGTNEGMEVAEGHGDFAGQ</sequence>
<evidence type="ECO:0000313" key="2">
    <source>
        <dbReference type="EMBL" id="KAK0639123.1"/>
    </source>
</evidence>